<feature type="transmembrane region" description="Helical" evidence="1">
    <location>
        <begin position="136"/>
        <end position="157"/>
    </location>
</feature>
<reference evidence="2 3" key="1">
    <citation type="submission" date="2018-01" db="EMBL/GenBank/DDBJ databases">
        <title>Deinococcus koreensis sp. nov., a radiation-resistant bacterium isolated from river water.</title>
        <authorList>
            <person name="Choi A."/>
        </authorList>
    </citation>
    <scope>NUCLEOTIDE SEQUENCE [LARGE SCALE GENOMIC DNA]</scope>
    <source>
        <strain evidence="2 3">SJW1-2</strain>
    </source>
</reference>
<dbReference type="Proteomes" id="UP000236379">
    <property type="component" value="Unassembled WGS sequence"/>
</dbReference>
<accession>A0A2K3UZS1</accession>
<keyword evidence="1" id="KW-0812">Transmembrane</keyword>
<comment type="caution">
    <text evidence="2">The sequence shown here is derived from an EMBL/GenBank/DDBJ whole genome shotgun (WGS) entry which is preliminary data.</text>
</comment>
<name>A0A2K3UZS1_9DEIO</name>
<proteinExistence type="predicted"/>
<gene>
    <name evidence="2" type="ORF">CVO96_12105</name>
</gene>
<keyword evidence="3" id="KW-1185">Reference proteome</keyword>
<dbReference type="EMBL" id="PPPD01000001">
    <property type="protein sequence ID" value="PNY82012.1"/>
    <property type="molecule type" value="Genomic_DNA"/>
</dbReference>
<keyword evidence="1" id="KW-0472">Membrane</keyword>
<evidence type="ECO:0000313" key="2">
    <source>
        <dbReference type="EMBL" id="PNY82012.1"/>
    </source>
</evidence>
<keyword evidence="1" id="KW-1133">Transmembrane helix</keyword>
<dbReference type="RefSeq" id="WP_103312451.1">
    <property type="nucleotide sequence ID" value="NZ_PPPD01000001.1"/>
</dbReference>
<protein>
    <submittedName>
        <fullName evidence="2">Uncharacterized protein</fullName>
    </submittedName>
</protein>
<evidence type="ECO:0000313" key="3">
    <source>
        <dbReference type="Proteomes" id="UP000236379"/>
    </source>
</evidence>
<feature type="transmembrane region" description="Helical" evidence="1">
    <location>
        <begin position="47"/>
        <end position="67"/>
    </location>
</feature>
<feature type="transmembrane region" description="Helical" evidence="1">
    <location>
        <begin position="79"/>
        <end position="96"/>
    </location>
</feature>
<feature type="transmembrane region" description="Helical" evidence="1">
    <location>
        <begin position="108"/>
        <end position="124"/>
    </location>
</feature>
<dbReference type="AlphaFoldDB" id="A0A2K3UZS1"/>
<evidence type="ECO:0000256" key="1">
    <source>
        <dbReference type="SAM" id="Phobius"/>
    </source>
</evidence>
<sequence length="178" mass="19077">MAAMLAAGESADTALEALGRPGDVARGLGRLYLSAERLGSLRRLWRIRSLSLILGWSLLSVCLMGVLKLQEALRWHHPEQLIGVGIGLGSAALLWWSTHRLRLEARQLIQTNLGALPLGLLAYSDVLLGQTAQSPAPPLLVVLLPAVLLGVGALTGFELQKLRRTLAAEDAAPETQRA</sequence>
<organism evidence="2 3">
    <name type="scientific">Deinococcus koreensis</name>
    <dbReference type="NCBI Taxonomy" id="2054903"/>
    <lineage>
        <taxon>Bacteria</taxon>
        <taxon>Thermotogati</taxon>
        <taxon>Deinococcota</taxon>
        <taxon>Deinococci</taxon>
        <taxon>Deinococcales</taxon>
        <taxon>Deinococcaceae</taxon>
        <taxon>Deinococcus</taxon>
    </lineage>
</organism>